<dbReference type="EMBL" id="KZ825797">
    <property type="protein sequence ID" value="PYI00040.1"/>
    <property type="molecule type" value="Genomic_DNA"/>
</dbReference>
<feature type="chain" id="PRO_5016431635" evidence="2">
    <location>
        <begin position="19"/>
        <end position="314"/>
    </location>
</feature>
<reference evidence="3 4" key="1">
    <citation type="submission" date="2018-02" db="EMBL/GenBank/DDBJ databases">
        <title>The genomes of Aspergillus section Nigri reveals drivers in fungal speciation.</title>
        <authorList>
            <consortium name="DOE Joint Genome Institute"/>
            <person name="Vesth T.C."/>
            <person name="Nybo J."/>
            <person name="Theobald S."/>
            <person name="Brandl J."/>
            <person name="Frisvad J.C."/>
            <person name="Nielsen K.F."/>
            <person name="Lyhne E.K."/>
            <person name="Kogle M.E."/>
            <person name="Kuo A."/>
            <person name="Riley R."/>
            <person name="Clum A."/>
            <person name="Nolan M."/>
            <person name="Lipzen A."/>
            <person name="Salamov A."/>
            <person name="Henrissat B."/>
            <person name="Wiebenga A."/>
            <person name="De vries R.P."/>
            <person name="Grigoriev I.V."/>
            <person name="Mortensen U.H."/>
            <person name="Andersen M.R."/>
            <person name="Baker S.E."/>
        </authorList>
    </citation>
    <scope>NUCLEOTIDE SEQUENCE [LARGE SCALE GENOMIC DNA]</scope>
    <source>
        <strain evidence="3 4">CBS 707.79</strain>
    </source>
</reference>
<keyword evidence="4" id="KW-1185">Reference proteome</keyword>
<protein>
    <submittedName>
        <fullName evidence="3">Uncharacterized protein</fullName>
    </submittedName>
</protein>
<evidence type="ECO:0000256" key="1">
    <source>
        <dbReference type="SAM" id="MobiDB-lite"/>
    </source>
</evidence>
<keyword evidence="2" id="KW-0732">Signal</keyword>
<gene>
    <name evidence="3" type="ORF">BO71DRAFT_393684</name>
</gene>
<dbReference type="OrthoDB" id="4420847at2759"/>
<dbReference type="AlphaFoldDB" id="A0A319DRC6"/>
<name>A0A319DRC6_9EURO</name>
<evidence type="ECO:0000256" key="2">
    <source>
        <dbReference type="SAM" id="SignalP"/>
    </source>
</evidence>
<evidence type="ECO:0000313" key="4">
    <source>
        <dbReference type="Proteomes" id="UP000247810"/>
    </source>
</evidence>
<evidence type="ECO:0000313" key="3">
    <source>
        <dbReference type="EMBL" id="PYI00040.1"/>
    </source>
</evidence>
<dbReference type="VEuPathDB" id="FungiDB:BO71DRAFT_393684"/>
<dbReference type="Proteomes" id="UP000247810">
    <property type="component" value="Unassembled WGS sequence"/>
</dbReference>
<feature type="signal peptide" evidence="2">
    <location>
        <begin position="1"/>
        <end position="18"/>
    </location>
</feature>
<proteinExistence type="predicted"/>
<feature type="region of interest" description="Disordered" evidence="1">
    <location>
        <begin position="126"/>
        <end position="145"/>
    </location>
</feature>
<organism evidence="3 4">
    <name type="scientific">Aspergillus ellipticus CBS 707.79</name>
    <dbReference type="NCBI Taxonomy" id="1448320"/>
    <lineage>
        <taxon>Eukaryota</taxon>
        <taxon>Fungi</taxon>
        <taxon>Dikarya</taxon>
        <taxon>Ascomycota</taxon>
        <taxon>Pezizomycotina</taxon>
        <taxon>Eurotiomycetes</taxon>
        <taxon>Eurotiomycetidae</taxon>
        <taxon>Eurotiales</taxon>
        <taxon>Aspergillaceae</taxon>
        <taxon>Aspergillus</taxon>
        <taxon>Aspergillus subgen. Circumdati</taxon>
    </lineage>
</organism>
<accession>A0A319DRC6</accession>
<sequence>MDKLLLVATALLAPDVSGAALPATTLSFFDNIPLPHYSAVTVSASAVNGIATNTHIEISAGNTKPTSIPVVGGPDCWFCPSDQEEETSWALLDLFLPGVWEAGTTPSGFNSSLPEITVDLNGDPKYAATPTTTEPETPAKRAATPTKTVYVDSKKFKTLNEHAKQSKWTNGQGWAIEAAWPPSGAIPVSEHYQLIAGYVSVTSKSKEEKDKHGKVTKVLETITRDYKGYVYDIRAQQVGNVKKIKFIDRGDSKDTWDNDKKHLTFTNMGSIRQGLTHEIVAARGTTLADTMGPYSYTTNNCGTFANRLYSDIAK</sequence>